<evidence type="ECO:0000313" key="2">
    <source>
        <dbReference type="EMBL" id="MFC6039740.1"/>
    </source>
</evidence>
<feature type="transmembrane region" description="Helical" evidence="1">
    <location>
        <begin position="12"/>
        <end position="36"/>
    </location>
</feature>
<comment type="caution">
    <text evidence="2">The sequence shown here is derived from an EMBL/GenBank/DDBJ whole genome shotgun (WGS) entry which is preliminary data.</text>
</comment>
<evidence type="ECO:0000313" key="3">
    <source>
        <dbReference type="Proteomes" id="UP001596170"/>
    </source>
</evidence>
<name>A0ABW1L6Y8_9BACL</name>
<keyword evidence="1" id="KW-0472">Membrane</keyword>
<gene>
    <name evidence="2" type="ORF">ACFPYN_09945</name>
</gene>
<protein>
    <submittedName>
        <fullName evidence="2">Uncharacterized protein</fullName>
    </submittedName>
</protein>
<keyword evidence="1" id="KW-0812">Transmembrane</keyword>
<reference evidence="3" key="1">
    <citation type="journal article" date="2019" name="Int. J. Syst. Evol. Microbiol.">
        <title>The Global Catalogue of Microorganisms (GCM) 10K type strain sequencing project: providing services to taxonomists for standard genome sequencing and annotation.</title>
        <authorList>
            <consortium name="The Broad Institute Genomics Platform"/>
            <consortium name="The Broad Institute Genome Sequencing Center for Infectious Disease"/>
            <person name="Wu L."/>
            <person name="Ma J."/>
        </authorList>
    </citation>
    <scope>NUCLEOTIDE SEQUENCE [LARGE SCALE GENOMIC DNA]</scope>
    <source>
        <strain evidence="3">CCUG 54527</strain>
    </source>
</reference>
<evidence type="ECO:0000256" key="1">
    <source>
        <dbReference type="SAM" id="Phobius"/>
    </source>
</evidence>
<keyword evidence="1" id="KW-1133">Transmembrane helix</keyword>
<organism evidence="2 3">
    <name type="scientific">Paenisporosarcina macmurdoensis</name>
    <dbReference type="NCBI Taxonomy" id="212659"/>
    <lineage>
        <taxon>Bacteria</taxon>
        <taxon>Bacillati</taxon>
        <taxon>Bacillota</taxon>
        <taxon>Bacilli</taxon>
        <taxon>Bacillales</taxon>
        <taxon>Caryophanaceae</taxon>
        <taxon>Paenisporosarcina</taxon>
    </lineage>
</organism>
<accession>A0ABW1L6Y8</accession>
<proteinExistence type="predicted"/>
<keyword evidence="3" id="KW-1185">Reference proteome</keyword>
<dbReference type="Proteomes" id="UP001596170">
    <property type="component" value="Unassembled WGS sequence"/>
</dbReference>
<sequence>MRFTKSFSKFSYTLAILHGFFIGAVSIGIFAILIQWQDISADKPETSDAASKTPEKITVDAPADAVTPTQFFAKQHGMFTTAEGATALLQSSPAMKSAAIIITDSKYYVWSAASVVESEVKIVGSTDSFSKPFRINSSACTEQAMKNLPVYLANPDPAKFNFESTGNKEAIPKDWTPNIAAISTLSKDFNVIRVQLLSHYFAQNDCLKIEF</sequence>
<dbReference type="EMBL" id="JBHSRI010000018">
    <property type="protein sequence ID" value="MFC6039740.1"/>
    <property type="molecule type" value="Genomic_DNA"/>
</dbReference>
<dbReference type="RefSeq" id="WP_377733896.1">
    <property type="nucleotide sequence ID" value="NZ_JBHSRI010000018.1"/>
</dbReference>